<reference evidence="1" key="1">
    <citation type="journal article" date="2022" name="bioRxiv">
        <title>Population genetic analysis of Ophidiomyces ophidiicola, the causative agent of snake fungal disease, indicates recent introductions to the USA.</title>
        <authorList>
            <person name="Ladner J.T."/>
            <person name="Palmer J.M."/>
            <person name="Ettinger C.L."/>
            <person name="Stajich J.E."/>
            <person name="Farrell T.M."/>
            <person name="Glorioso B.M."/>
            <person name="Lawson B."/>
            <person name="Price S.J."/>
            <person name="Stengle A.G."/>
            <person name="Grear D.A."/>
            <person name="Lorch J.M."/>
        </authorList>
    </citation>
    <scope>NUCLEOTIDE SEQUENCE</scope>
    <source>
        <strain evidence="1">NWHC 24266-5</strain>
    </source>
</reference>
<proteinExistence type="predicted"/>
<comment type="caution">
    <text evidence="1">The sequence shown here is derived from an EMBL/GenBank/DDBJ whole genome shotgun (WGS) entry which is preliminary data.</text>
</comment>
<protein>
    <submittedName>
        <fullName evidence="1">Uncharacterized protein</fullName>
    </submittedName>
</protein>
<gene>
    <name evidence="1" type="ORF">LOY88_006547</name>
</gene>
<evidence type="ECO:0000313" key="1">
    <source>
        <dbReference type="EMBL" id="KAI2381839.1"/>
    </source>
</evidence>
<sequence>MLAAPAKSAKRLSSLFSLGSSRPKDDSKPPRSHAASHSQSQSPSPSQSQSPHATAARHGPSASQPALRHSASVQDLHNKTTSTPRNVSAPLPSCEFLPPPALAMVNPSVAAADPLDDSRQRPQSWATNFSRPMSACEPLPTPKPPKTRSWVPGKLRKASDAMPNPAQKMRAWVAGTPQDIPYDVDRLVAGDKVSLSRRQQQQSPPCQPDGLTTHSPQVYELWDDQGDTYVYLFPPSTGRPPSFKVHSAAFAASPALTIMARGADPAALPDRPVDRPPQLHLSVPMSPPVSPPHGSLDGSQDGSDGRRSRDYLLDESAQELHLFLPVPFVSDVSGPQPMLHDEDVDMLVLFRNIFAFLVGQSLIATPRCPSVFAIFMEIAGLLERFGFSNLDGSTFGETAISSFACYCDELGLSDVRRSSEKTLQAIVLGERMRYLPLYQEGFSHGVGKLDDIKLCDGSKYALVTKLTQKRMERGYLDLENRLKVAREKLDDFDFPQLFSGFANSNVMNEARLISFKNWKNAYVAFRKHVMSYYRARFGSWPPRANSKKNQFEESGLNRLVLRELYRDFTDLYDMLVDRTSLTTRSSDMNLTGLEGDGVDAQEPSVRALRQLMSEFDRSTPPVAPPIPFDIPLRPTIRSIKRRLDPKKEPKERAKKLSAGEINEILLAGYNHKSMKPTPFLESFTQFERRVGSGKNTDELVDNRCGQWLFMYAVLQSLPMVIVDAPDVKFSDGVEYFLCIPPRGGSPWCKDDPRSGRSWFGVAGGAGVVNLPSDVVANGVEGVYRRSHCWQVASRWADQHQLLSPAMQHHDFAPNHNIHSAGTGTGTASGSGPGTPASPYQPPFIAPPLSSTESNSDRQPTPLLTPGTITPPMFSLPLPHPGFAARAGNRSSIHMGIEALPLPAGVAPMEPLPARPLSHNPNLSFDQILGGMPQQQQQQQQRGRR</sequence>
<name>A0ACB8UMT7_9EURO</name>
<accession>A0ACB8UMT7</accession>
<dbReference type="EMBL" id="JALBCA010000166">
    <property type="protein sequence ID" value="KAI2381839.1"/>
    <property type="molecule type" value="Genomic_DNA"/>
</dbReference>
<organism evidence="1">
    <name type="scientific">Ophidiomyces ophidiicola</name>
    <dbReference type="NCBI Taxonomy" id="1387563"/>
    <lineage>
        <taxon>Eukaryota</taxon>
        <taxon>Fungi</taxon>
        <taxon>Dikarya</taxon>
        <taxon>Ascomycota</taxon>
        <taxon>Pezizomycotina</taxon>
        <taxon>Eurotiomycetes</taxon>
        <taxon>Eurotiomycetidae</taxon>
        <taxon>Onygenales</taxon>
        <taxon>Onygenaceae</taxon>
        <taxon>Ophidiomyces</taxon>
    </lineage>
</organism>